<dbReference type="HOGENOM" id="CLU_039613_16_2_6"/>
<proteinExistence type="inferred from homology"/>
<dbReference type="PATRIC" id="fig|1217721.7.peg.4193"/>
<dbReference type="OrthoDB" id="9810065at2"/>
<dbReference type="KEGG" id="dja:HY57_20480"/>
<accession>A0A075KB78</accession>
<organism evidence="6 7">
    <name type="scientific">Dyella japonica A8</name>
    <dbReference type="NCBI Taxonomy" id="1217721"/>
    <lineage>
        <taxon>Bacteria</taxon>
        <taxon>Pseudomonadati</taxon>
        <taxon>Pseudomonadota</taxon>
        <taxon>Gammaproteobacteria</taxon>
        <taxon>Lysobacterales</taxon>
        <taxon>Rhodanobacteraceae</taxon>
        <taxon>Dyella</taxon>
    </lineage>
</organism>
<keyword evidence="4" id="KW-0804">Transcription</keyword>
<evidence type="ECO:0000256" key="3">
    <source>
        <dbReference type="ARBA" id="ARBA00023125"/>
    </source>
</evidence>
<dbReference type="InterPro" id="IPR036388">
    <property type="entry name" value="WH-like_DNA-bd_sf"/>
</dbReference>
<dbReference type="Pfam" id="PF00126">
    <property type="entry name" value="HTH_1"/>
    <property type="match status" value="1"/>
</dbReference>
<dbReference type="RefSeq" id="WP_019465229.1">
    <property type="nucleotide sequence ID" value="NZ_ALOY01000151.1"/>
</dbReference>
<keyword evidence="7" id="KW-1185">Reference proteome</keyword>
<reference evidence="6 7" key="1">
    <citation type="submission" date="2014-07" db="EMBL/GenBank/DDBJ databases">
        <title>Complete Genome Sequence of Dyella japonica Strain A8 Isolated from Malaysian Tropical Soil.</title>
        <authorList>
            <person name="Hui R.K.H."/>
            <person name="Chen J.-W."/>
            <person name="Chan K.-G."/>
            <person name="Leung F.C.C."/>
        </authorList>
    </citation>
    <scope>NUCLEOTIDE SEQUENCE [LARGE SCALE GENOMIC DNA]</scope>
    <source>
        <strain evidence="6 7">A8</strain>
    </source>
</reference>
<dbReference type="PROSITE" id="PS50931">
    <property type="entry name" value="HTH_LYSR"/>
    <property type="match status" value="1"/>
</dbReference>
<dbReference type="PANTHER" id="PTHR30537:SF5">
    <property type="entry name" value="HTH-TYPE TRANSCRIPTIONAL ACTIVATOR TTDR-RELATED"/>
    <property type="match status" value="1"/>
</dbReference>
<dbReference type="CDD" id="cd08422">
    <property type="entry name" value="PBP2_CrgA_like"/>
    <property type="match status" value="1"/>
</dbReference>
<dbReference type="InterPro" id="IPR036390">
    <property type="entry name" value="WH_DNA-bd_sf"/>
</dbReference>
<keyword evidence="3" id="KW-0238">DNA-binding</keyword>
<protein>
    <submittedName>
        <fullName evidence="6">LysR family transcriptional regulator</fullName>
    </submittedName>
</protein>
<dbReference type="SUPFAM" id="SSF46785">
    <property type="entry name" value="Winged helix' DNA-binding domain"/>
    <property type="match status" value="1"/>
</dbReference>
<comment type="similarity">
    <text evidence="1">Belongs to the LysR transcriptional regulatory family.</text>
</comment>
<evidence type="ECO:0000256" key="2">
    <source>
        <dbReference type="ARBA" id="ARBA00023015"/>
    </source>
</evidence>
<dbReference type="InterPro" id="IPR005119">
    <property type="entry name" value="LysR_subst-bd"/>
</dbReference>
<evidence type="ECO:0000256" key="1">
    <source>
        <dbReference type="ARBA" id="ARBA00009437"/>
    </source>
</evidence>
<dbReference type="Proteomes" id="UP000027987">
    <property type="component" value="Chromosome"/>
</dbReference>
<dbReference type="FunFam" id="1.10.10.10:FF:000001">
    <property type="entry name" value="LysR family transcriptional regulator"/>
    <property type="match status" value="1"/>
</dbReference>
<evidence type="ECO:0000256" key="4">
    <source>
        <dbReference type="ARBA" id="ARBA00023163"/>
    </source>
</evidence>
<gene>
    <name evidence="6" type="ORF">HY57_20480</name>
</gene>
<dbReference type="GO" id="GO:0003677">
    <property type="term" value="F:DNA binding"/>
    <property type="evidence" value="ECO:0007669"/>
    <property type="project" value="UniProtKB-KW"/>
</dbReference>
<dbReference type="AlphaFoldDB" id="A0A075KB78"/>
<dbReference type="GO" id="GO:0003700">
    <property type="term" value="F:DNA-binding transcription factor activity"/>
    <property type="evidence" value="ECO:0007669"/>
    <property type="project" value="InterPro"/>
</dbReference>
<dbReference type="InterPro" id="IPR000847">
    <property type="entry name" value="LysR_HTH_N"/>
</dbReference>
<evidence type="ECO:0000259" key="5">
    <source>
        <dbReference type="PROSITE" id="PS50931"/>
    </source>
</evidence>
<dbReference type="Gene3D" id="1.10.10.10">
    <property type="entry name" value="Winged helix-like DNA-binding domain superfamily/Winged helix DNA-binding domain"/>
    <property type="match status" value="1"/>
</dbReference>
<dbReference type="PANTHER" id="PTHR30537">
    <property type="entry name" value="HTH-TYPE TRANSCRIPTIONAL REGULATOR"/>
    <property type="match status" value="1"/>
</dbReference>
<dbReference type="Gene3D" id="3.40.190.290">
    <property type="match status" value="1"/>
</dbReference>
<dbReference type="EMBL" id="CP008884">
    <property type="protein sequence ID" value="AIF49468.1"/>
    <property type="molecule type" value="Genomic_DNA"/>
</dbReference>
<dbReference type="FunFam" id="3.40.190.290:FF:000001">
    <property type="entry name" value="Transcriptional regulator, LysR family"/>
    <property type="match status" value="1"/>
</dbReference>
<dbReference type="STRING" id="1217721.HY57_20480"/>
<dbReference type="Pfam" id="PF03466">
    <property type="entry name" value="LysR_substrate"/>
    <property type="match status" value="1"/>
</dbReference>
<dbReference type="InterPro" id="IPR058163">
    <property type="entry name" value="LysR-type_TF_proteobact-type"/>
</dbReference>
<keyword evidence="2" id="KW-0805">Transcription regulation</keyword>
<dbReference type="SUPFAM" id="SSF53850">
    <property type="entry name" value="Periplasmic binding protein-like II"/>
    <property type="match status" value="1"/>
</dbReference>
<evidence type="ECO:0000313" key="7">
    <source>
        <dbReference type="Proteomes" id="UP000027987"/>
    </source>
</evidence>
<name>A0A075KB78_9GAMM</name>
<feature type="domain" description="HTH lysR-type" evidence="5">
    <location>
        <begin position="2"/>
        <end position="59"/>
    </location>
</feature>
<evidence type="ECO:0000313" key="6">
    <source>
        <dbReference type="EMBL" id="AIF49468.1"/>
    </source>
</evidence>
<sequence>MVDFEDMRLFVRAVTEGSLSAAGRELGLSPAAASKRLTRLETALGVRLLQRSSRRLVLTDEGTIYFERCQAIIADVDDANSAVGLRQLEVRGQLHISASVDMGRQYIGPMAANFADQHPQLHLRVTNSDALLDLFEAGVDVAVRGGTMADSRLVSRRLANNFRVLCASPAYLDRHGHPRSADDLQQHRCLMLHRPGHGVLPWIVQTPDGPRSLRVDAAMTCDNGDLMRTLAVAGHGIAFKSAWDIAKDVRAGRLVPLKNDVILPDAHLYAIYPSRAYLPARIRLFVDHLQQELQAREQDVLDTVRAAMR</sequence>